<dbReference type="SUPFAM" id="SSF56281">
    <property type="entry name" value="Metallo-hydrolase/oxidoreductase"/>
    <property type="match status" value="1"/>
</dbReference>
<dbReference type="EMBL" id="NFHB01000002">
    <property type="protein sequence ID" value="OUN04430.1"/>
    <property type="molecule type" value="Genomic_DNA"/>
</dbReference>
<dbReference type="GO" id="GO:0046872">
    <property type="term" value="F:metal ion binding"/>
    <property type="evidence" value="ECO:0007669"/>
    <property type="project" value="InterPro"/>
</dbReference>
<evidence type="ECO:0000259" key="2">
    <source>
        <dbReference type="PROSITE" id="PS50902"/>
    </source>
</evidence>
<dbReference type="OrthoDB" id="9807946at2"/>
<protein>
    <submittedName>
        <fullName evidence="3">FprA family A-type flavoprotein</fullName>
    </submittedName>
</protein>
<dbReference type="GO" id="GO:0009055">
    <property type="term" value="F:electron transfer activity"/>
    <property type="evidence" value="ECO:0007669"/>
    <property type="project" value="InterPro"/>
</dbReference>
<proteinExistence type="inferred from homology"/>
<dbReference type="PANTHER" id="PTHR43717">
    <property type="entry name" value="ANAEROBIC NITRIC OXIDE REDUCTASE FLAVORUBREDOXIN"/>
    <property type="match status" value="1"/>
</dbReference>
<dbReference type="CDD" id="cd07709">
    <property type="entry name" value="flavodiiron_proteins_MBL-fold"/>
    <property type="match status" value="1"/>
</dbReference>
<dbReference type="InterPro" id="IPR016440">
    <property type="entry name" value="Rubredoxin-O_OxRdtase"/>
</dbReference>
<dbReference type="eggNOG" id="COG0426">
    <property type="taxonomic scope" value="Bacteria"/>
</dbReference>
<dbReference type="Pfam" id="PF19583">
    <property type="entry name" value="ODP"/>
    <property type="match status" value="1"/>
</dbReference>
<dbReference type="SUPFAM" id="SSF52218">
    <property type="entry name" value="Flavoproteins"/>
    <property type="match status" value="1"/>
</dbReference>
<evidence type="ECO:0000313" key="4">
    <source>
        <dbReference type="Proteomes" id="UP000195772"/>
    </source>
</evidence>
<reference evidence="4" key="1">
    <citation type="submission" date="2017-04" db="EMBL/GenBank/DDBJ databases">
        <title>Function of individual gut microbiota members based on whole genome sequencing of pure cultures obtained from chicken caecum.</title>
        <authorList>
            <person name="Medvecky M."/>
            <person name="Cejkova D."/>
            <person name="Polansky O."/>
            <person name="Karasova D."/>
            <person name="Kubasova T."/>
            <person name="Cizek A."/>
            <person name="Rychlik I."/>
        </authorList>
    </citation>
    <scope>NUCLEOTIDE SEQUENCE [LARGE SCALE GENOMIC DNA]</scope>
    <source>
        <strain evidence="4">An90</strain>
    </source>
</reference>
<dbReference type="SMART" id="SM00849">
    <property type="entry name" value="Lactamase_B"/>
    <property type="match status" value="1"/>
</dbReference>
<evidence type="ECO:0000313" key="3">
    <source>
        <dbReference type="EMBL" id="OUN04430.1"/>
    </source>
</evidence>
<dbReference type="Pfam" id="PF00258">
    <property type="entry name" value="Flavodoxin_1"/>
    <property type="match status" value="1"/>
</dbReference>
<dbReference type="Gene3D" id="3.60.15.10">
    <property type="entry name" value="Ribonuclease Z/Hydroxyacylglutathione hydrolase-like"/>
    <property type="match status" value="1"/>
</dbReference>
<dbReference type="RefSeq" id="WP_087401345.1">
    <property type="nucleotide sequence ID" value="NZ_NFHB01000002.1"/>
</dbReference>
<dbReference type="PANTHER" id="PTHR43717:SF1">
    <property type="entry name" value="ANAEROBIC NITRIC OXIDE REDUCTASE FLAVORUBREDOXIN"/>
    <property type="match status" value="1"/>
</dbReference>
<organism evidence="3 4">
    <name type="scientific">Alistipes onderdonkii</name>
    <dbReference type="NCBI Taxonomy" id="328813"/>
    <lineage>
        <taxon>Bacteria</taxon>
        <taxon>Pseudomonadati</taxon>
        <taxon>Bacteroidota</taxon>
        <taxon>Bacteroidia</taxon>
        <taxon>Bacteroidales</taxon>
        <taxon>Rikenellaceae</taxon>
        <taxon>Alistipes</taxon>
    </lineage>
</organism>
<dbReference type="Gene3D" id="3.40.50.360">
    <property type="match status" value="1"/>
</dbReference>
<comment type="similarity">
    <text evidence="1">In the N-terminal section; belongs to the zinc metallo-hydrolase group 3 family.</text>
</comment>
<comment type="caution">
    <text evidence="3">The sequence shown here is derived from an EMBL/GenBank/DDBJ whole genome shotgun (WGS) entry which is preliminary data.</text>
</comment>
<evidence type="ECO:0000256" key="1">
    <source>
        <dbReference type="ARBA" id="ARBA00007121"/>
    </source>
</evidence>
<sequence>MNITEILPGIHYVGVNDRTTTRFEGLWSLPQGVSYNAYLVADEKVALIDTVEEGFGSRLTENIREAIGDRKIDYLVINHMEPDHSSSVRALRMLYPDIRIVGNAKTLQMLQGFYGIDTGTLEVKEGDSISLGSKTLSFYMAPMVHWPETMVTWCAEAGTLFSGDAFGTFGAIDGGITDSQIDPSRYWDEMRRYYACIVGKYGGPVQKALAKVRGLNPTTICSTHGPVWQREIPQVMDVYDRLSRYEGEPGVVIAYGSMYGNTEQMAERIARELAAEGVGPIFVHNMSYADESVVLRDVFRYDTLIVGGPTYNGGLYPPVARLLDLIAARCVPQRNFGWFGSFCWASAAVRCLGEFAQKMKWETICEPVEMKQGFSPAWHEACHALAARIAGCMHR</sequence>
<dbReference type="InterPro" id="IPR029039">
    <property type="entry name" value="Flavoprotein-like_sf"/>
</dbReference>
<dbReference type="InterPro" id="IPR008254">
    <property type="entry name" value="Flavodoxin/NO_synth"/>
</dbReference>
<dbReference type="AlphaFoldDB" id="A0A1Y3R6N6"/>
<dbReference type="GO" id="GO:0010181">
    <property type="term" value="F:FMN binding"/>
    <property type="evidence" value="ECO:0007669"/>
    <property type="project" value="InterPro"/>
</dbReference>
<gene>
    <name evidence="3" type="ORF">B5G41_03730</name>
</gene>
<dbReference type="PROSITE" id="PS50902">
    <property type="entry name" value="FLAVODOXIN_LIKE"/>
    <property type="match status" value="1"/>
</dbReference>
<accession>A0A1Y3R6N6</accession>
<name>A0A1Y3R6N6_9BACT</name>
<dbReference type="PIRSF" id="PIRSF005243">
    <property type="entry name" value="ROO"/>
    <property type="match status" value="1"/>
</dbReference>
<dbReference type="InterPro" id="IPR045761">
    <property type="entry name" value="ODP_dom"/>
</dbReference>
<dbReference type="Proteomes" id="UP000195772">
    <property type="component" value="Unassembled WGS sequence"/>
</dbReference>
<feature type="domain" description="Flavodoxin-like" evidence="2">
    <location>
        <begin position="251"/>
        <end position="390"/>
    </location>
</feature>
<dbReference type="InterPro" id="IPR001279">
    <property type="entry name" value="Metallo-B-lactamas"/>
</dbReference>
<dbReference type="GO" id="GO:0016491">
    <property type="term" value="F:oxidoreductase activity"/>
    <property type="evidence" value="ECO:0007669"/>
    <property type="project" value="InterPro"/>
</dbReference>
<dbReference type="InterPro" id="IPR036866">
    <property type="entry name" value="RibonucZ/Hydroxyglut_hydro"/>
</dbReference>